<keyword evidence="2" id="KW-1185">Reference proteome</keyword>
<dbReference type="PANTHER" id="PTHR32153">
    <property type="entry name" value="OJ000223_09.16 PROTEIN"/>
    <property type="match status" value="1"/>
</dbReference>
<dbReference type="OrthoDB" id="665709at2759"/>
<dbReference type="STRING" id="888268.A0A1E5V089"/>
<sequence>MTAYTAALTSLLATQSSPSSNRVAINHLRLSFYLTDPYLSHIGHAVGEVVEYGITTDLLELAICADVHDPSYEQCVVFGQRFMTFVQACPVAFRWLTRLILQNLTFGDSDISSALNACNKLELLSLTYCVCVIDPVTGEDTVLTIDAPNSSLLALEITTCAYERIDLIQAPKLGRLLCTNWIAYIHLTMFYFMKLSCHPCERSICEDSAQQVNVHASPDFKHLRLSMLEMVGFAVEEKLMKYLRLVMKRAVGLRRICLFDQQPCAKCDTMDNAQSPSSIRWRFPTGDDERKLIRQQLVDGFSSSAEISIV</sequence>
<dbReference type="AlphaFoldDB" id="A0A1E5V089"/>
<protein>
    <recommendedName>
        <fullName evidence="3">FBD domain-containing protein</fullName>
    </recommendedName>
</protein>
<proteinExistence type="predicted"/>
<organism evidence="1 2">
    <name type="scientific">Dichanthelium oligosanthes</name>
    <dbReference type="NCBI Taxonomy" id="888268"/>
    <lineage>
        <taxon>Eukaryota</taxon>
        <taxon>Viridiplantae</taxon>
        <taxon>Streptophyta</taxon>
        <taxon>Embryophyta</taxon>
        <taxon>Tracheophyta</taxon>
        <taxon>Spermatophyta</taxon>
        <taxon>Magnoliopsida</taxon>
        <taxon>Liliopsida</taxon>
        <taxon>Poales</taxon>
        <taxon>Poaceae</taxon>
        <taxon>PACMAD clade</taxon>
        <taxon>Panicoideae</taxon>
        <taxon>Panicodae</taxon>
        <taxon>Paniceae</taxon>
        <taxon>Dichantheliinae</taxon>
        <taxon>Dichanthelium</taxon>
    </lineage>
</organism>
<evidence type="ECO:0008006" key="3">
    <source>
        <dbReference type="Google" id="ProtNLM"/>
    </source>
</evidence>
<dbReference type="EMBL" id="LWDX02056576">
    <property type="protein sequence ID" value="OEL18454.1"/>
    <property type="molecule type" value="Genomic_DNA"/>
</dbReference>
<reference evidence="1 2" key="1">
    <citation type="submission" date="2016-09" db="EMBL/GenBank/DDBJ databases">
        <title>The draft genome of Dichanthelium oligosanthes: A C3 panicoid grass species.</title>
        <authorList>
            <person name="Studer A.J."/>
            <person name="Schnable J.C."/>
            <person name="Brutnell T.P."/>
        </authorList>
    </citation>
    <scope>NUCLEOTIDE SEQUENCE [LARGE SCALE GENOMIC DNA]</scope>
    <source>
        <strain evidence="2">cv. Kellogg 1175</strain>
        <tissue evidence="1">Leaf</tissue>
    </source>
</reference>
<accession>A0A1E5V089</accession>
<name>A0A1E5V089_9POAL</name>
<dbReference type="Proteomes" id="UP000095767">
    <property type="component" value="Unassembled WGS sequence"/>
</dbReference>
<comment type="caution">
    <text evidence="1">The sequence shown here is derived from an EMBL/GenBank/DDBJ whole genome shotgun (WGS) entry which is preliminary data.</text>
</comment>
<evidence type="ECO:0000313" key="1">
    <source>
        <dbReference type="EMBL" id="OEL18454.1"/>
    </source>
</evidence>
<evidence type="ECO:0000313" key="2">
    <source>
        <dbReference type="Proteomes" id="UP000095767"/>
    </source>
</evidence>
<dbReference type="InterPro" id="IPR044997">
    <property type="entry name" value="F-box_plant"/>
</dbReference>
<gene>
    <name evidence="1" type="ORF">BAE44_0020527</name>
</gene>